<accession>A0ACC4DLE3</accession>
<proteinExistence type="predicted"/>
<organism evidence="1 2">
    <name type="scientific">Purpureocillium lilacinum</name>
    <name type="common">Paecilomyces lilacinus</name>
    <dbReference type="NCBI Taxonomy" id="33203"/>
    <lineage>
        <taxon>Eukaryota</taxon>
        <taxon>Fungi</taxon>
        <taxon>Dikarya</taxon>
        <taxon>Ascomycota</taxon>
        <taxon>Pezizomycotina</taxon>
        <taxon>Sordariomycetes</taxon>
        <taxon>Hypocreomycetidae</taxon>
        <taxon>Hypocreales</taxon>
        <taxon>Ophiocordycipitaceae</taxon>
        <taxon>Purpureocillium</taxon>
    </lineage>
</organism>
<keyword evidence="2" id="KW-1185">Reference proteome</keyword>
<protein>
    <submittedName>
        <fullName evidence="1">Uncharacterized protein</fullName>
    </submittedName>
</protein>
<comment type="caution">
    <text evidence="1">The sequence shown here is derived from an EMBL/GenBank/DDBJ whole genome shotgun (WGS) entry which is preliminary data.</text>
</comment>
<reference evidence="1" key="1">
    <citation type="submission" date="2024-12" db="EMBL/GenBank/DDBJ databases">
        <title>Comparative genomics and development of molecular markers within Purpureocillium lilacinum and among Purpureocillium species.</title>
        <authorList>
            <person name="Yeh Z.-Y."/>
            <person name="Ni N.-T."/>
            <person name="Lo P.-H."/>
            <person name="Mushyakhwo K."/>
            <person name="Lin C.-F."/>
            <person name="Nai Y.-S."/>
        </authorList>
    </citation>
    <scope>NUCLEOTIDE SEQUENCE</scope>
    <source>
        <strain evidence="1">NCHU-NPUST-175</strain>
    </source>
</reference>
<evidence type="ECO:0000313" key="1">
    <source>
        <dbReference type="EMBL" id="KAL3956937.1"/>
    </source>
</evidence>
<dbReference type="Proteomes" id="UP001638806">
    <property type="component" value="Unassembled WGS sequence"/>
</dbReference>
<gene>
    <name evidence="1" type="ORF">ACCO45_009783</name>
</gene>
<evidence type="ECO:0000313" key="2">
    <source>
        <dbReference type="Proteomes" id="UP001638806"/>
    </source>
</evidence>
<dbReference type="EMBL" id="JBGNUJ010000008">
    <property type="protein sequence ID" value="KAL3956937.1"/>
    <property type="molecule type" value="Genomic_DNA"/>
</dbReference>
<name>A0ACC4DLE3_PURLI</name>
<sequence length="123" mass="13854">MKQSAYFAAEIVSQLQRRNALAVGYGYAAAKARAESQMGVRVGTIARHLGILMALALANDHAKNAFYLSAHMLYFCGYCISHTLQRKHALLYLDRVQQAVQWRTGFVKNTLREQWAEFDGVES</sequence>